<feature type="domain" description="YknX-like C-terminal permuted SH3-like" evidence="3">
    <location>
        <begin position="385"/>
        <end position="453"/>
    </location>
</feature>
<evidence type="ECO:0000313" key="6">
    <source>
        <dbReference type="Proteomes" id="UP000712157"/>
    </source>
</evidence>
<dbReference type="InterPro" id="IPR058637">
    <property type="entry name" value="YknX-like_C"/>
</dbReference>
<dbReference type="SUPFAM" id="SSF111369">
    <property type="entry name" value="HlyD-like secretion proteins"/>
    <property type="match status" value="1"/>
</dbReference>
<evidence type="ECO:0000313" key="4">
    <source>
        <dbReference type="EMBL" id="MBU9736773.1"/>
    </source>
</evidence>
<reference evidence="4" key="1">
    <citation type="submission" date="2021-06" db="EMBL/GenBank/DDBJ databases">
        <title>Description of novel taxa of the family Lachnospiraceae.</title>
        <authorList>
            <person name="Chaplin A.V."/>
            <person name="Sokolova S.R."/>
            <person name="Pikina A.P."/>
            <person name="Korzhanova M."/>
            <person name="Belova V."/>
            <person name="Korostin D."/>
            <person name="Efimov B.A."/>
        </authorList>
    </citation>
    <scope>NUCLEOTIDE SEQUENCE</scope>
    <source>
        <strain evidence="4">ASD5720</strain>
    </source>
</reference>
<accession>A0A949NGP3</accession>
<dbReference type="AlphaFoldDB" id="A0A949NGP3"/>
<dbReference type="NCBIfam" id="TIGR01730">
    <property type="entry name" value="RND_mfp"/>
    <property type="match status" value="1"/>
</dbReference>
<dbReference type="Gene3D" id="2.40.420.20">
    <property type="match status" value="1"/>
</dbReference>
<evidence type="ECO:0000256" key="1">
    <source>
        <dbReference type="ARBA" id="ARBA00009477"/>
    </source>
</evidence>
<evidence type="ECO:0000259" key="3">
    <source>
        <dbReference type="Pfam" id="PF25989"/>
    </source>
</evidence>
<keyword evidence="2" id="KW-0175">Coiled coil</keyword>
<proteinExistence type="inferred from homology"/>
<dbReference type="Gene3D" id="1.10.287.470">
    <property type="entry name" value="Helix hairpin bin"/>
    <property type="match status" value="2"/>
</dbReference>
<dbReference type="SUPFAM" id="SSF57997">
    <property type="entry name" value="Tropomyosin"/>
    <property type="match status" value="1"/>
</dbReference>
<dbReference type="Gene3D" id="2.40.50.100">
    <property type="match status" value="2"/>
</dbReference>
<evidence type="ECO:0000313" key="5">
    <source>
        <dbReference type="EMBL" id="MBU9736838.1"/>
    </source>
</evidence>
<comment type="similarity">
    <text evidence="1">Belongs to the membrane fusion protein (MFP) (TC 8.A.1) family.</text>
</comment>
<dbReference type="GO" id="GO:0015562">
    <property type="term" value="F:efflux transmembrane transporter activity"/>
    <property type="evidence" value="ECO:0007669"/>
    <property type="project" value="TreeGrafter"/>
</dbReference>
<sequence>MKKRYKILLAVVLVVLCAGAGAFYLLQSLPVQAEAPVRGPLAEKVTEQGHLAPGHSITINANMTGTVREAPVKVGRKVQEGDTLLEIDTSVVKKELQNQIDSLKLQQSAIYSENKNAKAEISVRRAQLEQQLSAARQEYDRLFGEGGTANAQLSIARINYEQAVQSYENARDYYKDMPGSYTPGEGEVQALQSQMNAAEDQLIIAQNNSSDTTRAYYEETIASCEEQLKALGKSGSNTDNSSYAAAQQLQITIDDLEEKMERGPVTAPETGVLWNLLADVGGFVTENQPVAVIYDEEGMLIQVSLLAEDALALKTGDTAVCTLADGTSFEAAVDFISPVADDVVSTVGLTENRCTVELSAGNLPAAIGAGYEVDVTFTFTAAEDVLSVPIGSLIPDGAGSSIYVIRKNKAVLVPVETGVQSAGRVEIRSGLKEGETVITNPYDSKVKDGSRVTY</sequence>
<gene>
    <name evidence="4" type="ORF">KTH89_09510</name>
    <name evidence="5" type="ORF">KTH89_09835</name>
</gene>
<dbReference type="InterPro" id="IPR006143">
    <property type="entry name" value="RND_pump_MFP"/>
</dbReference>
<name>A0A949NGP3_9FIRM</name>
<dbReference type="Gene3D" id="2.40.30.170">
    <property type="match status" value="1"/>
</dbReference>
<dbReference type="PANTHER" id="PTHR30469:SF15">
    <property type="entry name" value="HLYD FAMILY OF SECRETION PROTEINS"/>
    <property type="match status" value="1"/>
</dbReference>
<dbReference type="Pfam" id="PF25989">
    <property type="entry name" value="YknX_C"/>
    <property type="match status" value="1"/>
</dbReference>
<comment type="caution">
    <text evidence="4">The sequence shown here is derived from an EMBL/GenBank/DDBJ whole genome shotgun (WGS) entry which is preliminary data.</text>
</comment>
<dbReference type="Proteomes" id="UP000712157">
    <property type="component" value="Unassembled WGS sequence"/>
</dbReference>
<evidence type="ECO:0000256" key="2">
    <source>
        <dbReference type="SAM" id="Coils"/>
    </source>
</evidence>
<protein>
    <submittedName>
        <fullName evidence="4">Efflux RND transporter periplasmic adaptor subunit</fullName>
    </submittedName>
</protein>
<organism evidence="4 6">
    <name type="scientific">Diplocloster agilis</name>
    <dbReference type="NCBI Taxonomy" id="2850323"/>
    <lineage>
        <taxon>Bacteria</taxon>
        <taxon>Bacillati</taxon>
        <taxon>Bacillota</taxon>
        <taxon>Clostridia</taxon>
        <taxon>Lachnospirales</taxon>
        <taxon>Lachnospiraceae</taxon>
        <taxon>Diplocloster</taxon>
    </lineage>
</organism>
<dbReference type="RefSeq" id="WP_238721469.1">
    <property type="nucleotide sequence ID" value="NZ_JAHQCW010000013.1"/>
</dbReference>
<dbReference type="GO" id="GO:1990281">
    <property type="term" value="C:efflux pump complex"/>
    <property type="evidence" value="ECO:0007669"/>
    <property type="project" value="TreeGrafter"/>
</dbReference>
<feature type="coiled-coil region" evidence="2">
    <location>
        <begin position="93"/>
        <end position="145"/>
    </location>
</feature>
<dbReference type="PANTHER" id="PTHR30469">
    <property type="entry name" value="MULTIDRUG RESISTANCE PROTEIN MDTA"/>
    <property type="match status" value="1"/>
</dbReference>
<dbReference type="EMBL" id="JAHQCW010000013">
    <property type="protein sequence ID" value="MBU9736838.1"/>
    <property type="molecule type" value="Genomic_DNA"/>
</dbReference>
<keyword evidence="6" id="KW-1185">Reference proteome</keyword>
<dbReference type="EMBL" id="JAHQCW010000013">
    <property type="protein sequence ID" value="MBU9736773.1"/>
    <property type="molecule type" value="Genomic_DNA"/>
</dbReference>